<evidence type="ECO:0000313" key="2">
    <source>
        <dbReference type="Proteomes" id="UP000789941"/>
    </source>
</evidence>
<evidence type="ECO:0000313" key="1">
    <source>
        <dbReference type="EMBL" id="VVC02855.1"/>
    </source>
</evidence>
<gene>
    <name evidence="1" type="ORF">LFW2832_01276</name>
</gene>
<reference evidence="1 2" key="1">
    <citation type="submission" date="2019-08" db="EMBL/GenBank/DDBJ databases">
        <authorList>
            <person name="Vazquez-Campos X."/>
        </authorList>
    </citation>
    <scope>NUCLEOTIDE SEQUENCE [LARGE SCALE GENOMIC DNA]</scope>
    <source>
        <strain evidence="1">LFW-283_2</strain>
    </source>
</reference>
<dbReference type="Proteomes" id="UP000789941">
    <property type="component" value="Unassembled WGS sequence"/>
</dbReference>
<name>A0A5E4LLH6_9ARCH</name>
<organism evidence="1 2">
    <name type="scientific">Candidatus Bilamarchaeum dharawalense</name>
    <dbReference type="NCBI Taxonomy" id="2885759"/>
    <lineage>
        <taxon>Archaea</taxon>
        <taxon>Candidatus Micrarchaeota</taxon>
        <taxon>Candidatus Micrarchaeia</taxon>
        <taxon>Candidatus Anstonellales</taxon>
        <taxon>Candidatus Bilamarchaeaceae</taxon>
        <taxon>Candidatus Bilamarchaeum</taxon>
    </lineage>
</organism>
<comment type="caution">
    <text evidence="1">The sequence shown here is derived from an EMBL/GenBank/DDBJ whole genome shotgun (WGS) entry which is preliminary data.</text>
</comment>
<dbReference type="AlphaFoldDB" id="A0A5E4LLH6"/>
<sequence>MAQPPGFKKPRKEAEADVTIPRIGERETQRRAEVGFDLALAKLIKEQYSQPPPKSEMDTLRKMVTEITKTGQDVDLNAVLDEYVRDNPDTVIAKYYRATGDPACFHKGNRIEFNLKELHASLREFFKPVRDSVVSDLVALSNPEVRGKSLTLKDIDAELLANFSTKLTQVFSTGKTQLPVEITLKENDLIMLSKLTPPPQSFEFKEGEG</sequence>
<proteinExistence type="predicted"/>
<protein>
    <submittedName>
        <fullName evidence="1">Uncharacterized protein</fullName>
    </submittedName>
</protein>
<dbReference type="EMBL" id="CABMJJ010000003">
    <property type="protein sequence ID" value="VVC02855.1"/>
    <property type="molecule type" value="Genomic_DNA"/>
</dbReference>
<accession>A0A5E4LLH6</accession>